<reference evidence="1" key="1">
    <citation type="journal article" date="2014" name="Front. Microbiol.">
        <title>High frequency of phylogenetically diverse reductive dehalogenase-homologous genes in deep subseafloor sedimentary metagenomes.</title>
        <authorList>
            <person name="Kawai M."/>
            <person name="Futagami T."/>
            <person name="Toyoda A."/>
            <person name="Takaki Y."/>
            <person name="Nishi S."/>
            <person name="Hori S."/>
            <person name="Arai W."/>
            <person name="Tsubouchi T."/>
            <person name="Morono Y."/>
            <person name="Uchiyama I."/>
            <person name="Ito T."/>
            <person name="Fujiyama A."/>
            <person name="Inagaki F."/>
            <person name="Takami H."/>
        </authorList>
    </citation>
    <scope>NUCLEOTIDE SEQUENCE</scope>
    <source>
        <strain evidence="1">Expedition CK06-06</strain>
    </source>
</reference>
<dbReference type="EMBL" id="BARS01033261">
    <property type="protein sequence ID" value="GAG23953.1"/>
    <property type="molecule type" value="Genomic_DNA"/>
</dbReference>
<protein>
    <submittedName>
        <fullName evidence="1">Uncharacterized protein</fullName>
    </submittedName>
</protein>
<proteinExistence type="predicted"/>
<accession>X0WHJ5</accession>
<dbReference type="AlphaFoldDB" id="X0WHJ5"/>
<organism evidence="1">
    <name type="scientific">marine sediment metagenome</name>
    <dbReference type="NCBI Taxonomy" id="412755"/>
    <lineage>
        <taxon>unclassified sequences</taxon>
        <taxon>metagenomes</taxon>
        <taxon>ecological metagenomes</taxon>
    </lineage>
</organism>
<evidence type="ECO:0000313" key="1">
    <source>
        <dbReference type="EMBL" id="GAG23953.1"/>
    </source>
</evidence>
<name>X0WHJ5_9ZZZZ</name>
<comment type="caution">
    <text evidence="1">The sequence shown here is derived from an EMBL/GenBank/DDBJ whole genome shotgun (WGS) entry which is preliminary data.</text>
</comment>
<gene>
    <name evidence="1" type="ORF">S01H1_51541</name>
</gene>
<sequence>MALTEEPFVGIQFACGVQTALGTINDTIRDLAAAGLDSTDGVVLGYREAGDANTGITLPTLVRLGIGKSDVGFTPQANTFLRADVTGLSIAVQMMGNGAASGAPDADAALPVAGLDALWRGSGLTGASGASPAWAYTPASSAEYITIKLWVSDHTFCFQDVLASVATDLVGGVVGITTFTFEVGSLAAQTSDVVHPTDTDYLTQASLSAPVVQ</sequence>
<feature type="non-terminal residue" evidence="1">
    <location>
        <position position="213"/>
    </location>
</feature>